<dbReference type="InterPro" id="IPR029052">
    <property type="entry name" value="Metallo-depent_PP-like"/>
</dbReference>
<keyword evidence="6" id="KW-1185">Reference proteome</keyword>
<dbReference type="Gene3D" id="3.60.21.10">
    <property type="match status" value="1"/>
</dbReference>
<dbReference type="PANTHER" id="PTHR31302:SF31">
    <property type="entry name" value="PHOSPHODIESTERASE YAEI"/>
    <property type="match status" value="1"/>
</dbReference>
<keyword evidence="3" id="KW-1133">Transmembrane helix</keyword>
<dbReference type="RefSeq" id="WP_344602455.1">
    <property type="nucleotide sequence ID" value="NZ_BAAAHE010000008.1"/>
</dbReference>
<keyword evidence="3" id="KW-0812">Transmembrane</keyword>
<proteinExistence type="predicted"/>
<evidence type="ECO:0000256" key="2">
    <source>
        <dbReference type="ARBA" id="ARBA00022801"/>
    </source>
</evidence>
<evidence type="ECO:0000256" key="1">
    <source>
        <dbReference type="ARBA" id="ARBA00022723"/>
    </source>
</evidence>
<feature type="transmembrane region" description="Helical" evidence="3">
    <location>
        <begin position="133"/>
        <end position="157"/>
    </location>
</feature>
<comment type="caution">
    <text evidence="5">The sequence shown here is derived from an EMBL/GenBank/DDBJ whole genome shotgun (WGS) entry which is preliminary data.</text>
</comment>
<evidence type="ECO:0000313" key="6">
    <source>
        <dbReference type="Proteomes" id="UP001500957"/>
    </source>
</evidence>
<dbReference type="Proteomes" id="UP001500957">
    <property type="component" value="Unassembled WGS sequence"/>
</dbReference>
<dbReference type="PANTHER" id="PTHR31302">
    <property type="entry name" value="TRANSMEMBRANE PROTEIN WITH METALLOPHOSPHOESTERASE DOMAIN-RELATED"/>
    <property type="match status" value="1"/>
</dbReference>
<keyword evidence="3" id="KW-0472">Membrane</keyword>
<organism evidence="5 6">
    <name type="scientific">Sporichthya brevicatena</name>
    <dbReference type="NCBI Taxonomy" id="171442"/>
    <lineage>
        <taxon>Bacteria</taxon>
        <taxon>Bacillati</taxon>
        <taxon>Actinomycetota</taxon>
        <taxon>Actinomycetes</taxon>
        <taxon>Sporichthyales</taxon>
        <taxon>Sporichthyaceae</taxon>
        <taxon>Sporichthya</taxon>
    </lineage>
</organism>
<evidence type="ECO:0000313" key="5">
    <source>
        <dbReference type="EMBL" id="GAA0610724.1"/>
    </source>
</evidence>
<gene>
    <name evidence="5" type="ORF">GCM10009547_10960</name>
</gene>
<reference evidence="5 6" key="1">
    <citation type="journal article" date="2019" name="Int. J. Syst. Evol. Microbiol.">
        <title>The Global Catalogue of Microorganisms (GCM) 10K type strain sequencing project: providing services to taxonomists for standard genome sequencing and annotation.</title>
        <authorList>
            <consortium name="The Broad Institute Genomics Platform"/>
            <consortium name="The Broad Institute Genome Sequencing Center for Infectious Disease"/>
            <person name="Wu L."/>
            <person name="Ma J."/>
        </authorList>
    </citation>
    <scope>NUCLEOTIDE SEQUENCE [LARGE SCALE GENOMIC DNA]</scope>
    <source>
        <strain evidence="5 6">JCM 10671</strain>
    </source>
</reference>
<keyword evidence="2" id="KW-0378">Hydrolase</keyword>
<sequence>MLDRLRKPSTVLVLRRGLRRLVPRWVPARRIAGVVGFVLVAVVGAWLGLMVGGRDSTPIGPVNTHMTAHFSWSGDTEIRVGPLGTLKLDTHEGPIGVTVTVDALNVTDARTIFEDPESLEGLEQWVSADAKDAIIRLVIRSAVSALLGAFILSVLVYRRKARRVAFVCGTAVAMITATIGTAAWTWNPRSVSQPQYSGLLVSAPSVVGNAQDIVAGFGDYSRSLAKLVGNVSKLYDVTSTLPAYEPDPTTIRVLHVSDIHLNPASWEVISSITQQFDVALIVDSGDISDHGSKAERRFVDAISDLPVPYVYVRGNHDSKAIADAVAAQPNALVLDDGVTKEVAGLRITGDGDPRFTPDRSVERASNEEVAAVGNAVAAGVRLAGTHPDIAVVHDPTQGTGFDGVVPLVLAGHTHQRSTKLLPEGTRMFVQGSTGGAGLRALESETPLPIQCSILYFDATTKRLQAWDDLTIGGLGLSSAQINRTLAPEETKRFEQYSRSQQADPWAGP</sequence>
<dbReference type="SUPFAM" id="SSF56300">
    <property type="entry name" value="Metallo-dependent phosphatases"/>
    <property type="match status" value="1"/>
</dbReference>
<keyword evidence="1" id="KW-0479">Metal-binding</keyword>
<evidence type="ECO:0000256" key="3">
    <source>
        <dbReference type="SAM" id="Phobius"/>
    </source>
</evidence>
<dbReference type="Pfam" id="PF00149">
    <property type="entry name" value="Metallophos"/>
    <property type="match status" value="1"/>
</dbReference>
<dbReference type="InterPro" id="IPR004843">
    <property type="entry name" value="Calcineurin-like_PHP"/>
</dbReference>
<dbReference type="EMBL" id="BAAAHE010000008">
    <property type="protein sequence ID" value="GAA0610724.1"/>
    <property type="molecule type" value="Genomic_DNA"/>
</dbReference>
<feature type="transmembrane region" description="Helical" evidence="3">
    <location>
        <begin position="31"/>
        <end position="51"/>
    </location>
</feature>
<feature type="transmembrane region" description="Helical" evidence="3">
    <location>
        <begin position="164"/>
        <end position="186"/>
    </location>
</feature>
<evidence type="ECO:0000259" key="4">
    <source>
        <dbReference type="Pfam" id="PF00149"/>
    </source>
</evidence>
<name>A0ABN1GFX8_9ACTN</name>
<accession>A0ABN1GFX8</accession>
<dbReference type="InterPro" id="IPR051158">
    <property type="entry name" value="Metallophosphoesterase_sf"/>
</dbReference>
<feature type="domain" description="Calcineurin-like phosphoesterase" evidence="4">
    <location>
        <begin position="251"/>
        <end position="415"/>
    </location>
</feature>
<protein>
    <submittedName>
        <fullName evidence="5">Metallophosphoesterase</fullName>
    </submittedName>
</protein>